<feature type="compositionally biased region" description="Low complexity" evidence="2">
    <location>
        <begin position="177"/>
        <end position="191"/>
    </location>
</feature>
<feature type="region of interest" description="Disordered" evidence="2">
    <location>
        <begin position="113"/>
        <end position="218"/>
    </location>
</feature>
<feature type="compositionally biased region" description="Low complexity" evidence="2">
    <location>
        <begin position="747"/>
        <end position="757"/>
    </location>
</feature>
<feature type="compositionally biased region" description="Polar residues" evidence="2">
    <location>
        <begin position="113"/>
        <end position="126"/>
    </location>
</feature>
<dbReference type="GO" id="GO:0005768">
    <property type="term" value="C:endosome"/>
    <property type="evidence" value="ECO:0007669"/>
    <property type="project" value="TreeGrafter"/>
</dbReference>
<protein>
    <submittedName>
        <fullName evidence="3">Uncharacterized protein</fullName>
    </submittedName>
</protein>
<dbReference type="Proteomes" id="UP000007799">
    <property type="component" value="Unassembled WGS sequence"/>
</dbReference>
<keyword evidence="4" id="KW-1185">Reference proteome</keyword>
<feature type="region of interest" description="Disordered" evidence="2">
    <location>
        <begin position="466"/>
        <end position="503"/>
    </location>
</feature>
<sequence>MDLPLNCAVQGTASVGDEVQVVAPTRTTINGRKGIVLDVPGGRNKSWYTIRMEHQLRPVKVRGSELQLMSAAPSTLAYSRRRLRNSLPAMGSATPTSAAAAANTAFTHRYTSATPPVSRQAHQPPSAQRRHASMHGDMQGRLLGMSRPHNMHQAQPQPKPQPQLAASMTRTSLAQRTPSTPASASSLTPAPVLDTPSSKRSEGSTVRAAASTPSSVHAGATHANMARSQLHAADLRDGEPHHHVHRQQRHEQKDDQPAAPMRPVPTVLATSSTQVPVAPPNSNDLCPSPQERPHTVRDRPHLYAGRDVVDERGGASSQQQLTARTKRLGPKQPKRAKVCVLPLPSSNVPVPEIEEQPEEHIVRLRKKRMREMLRKQSLGRRRPVQYQTLSFGLLVPQPSNTTSGSAVVLHHASDKDLRGRSVVIDQLFPHLPLLESSSSLADFTPEAYAFRNPVFRIPNLRRLPPIDASPQPPSLLPQQQPPVPITDARQHQAVSYSSSTAHEDNRHAAVGLFPPSTAFHKPEHHRLALQHHTLVLPETILYQRCKQRVWRECEQCHVAFSTAVHDMEAWGVDASFHNYCSMRCLGCAQQASPTPPGTEASINLVCHTQAVLPSCTSAETNVSPSDMRESPVVMERAWERGDAAIFQDKDPCVVYGQFFDRKGEQYVYLVSMAMHVTAPAPKDPEAIARLPKSAFSLDRRILKPLPARLLTWRLGFQWDLPTFITQEVLTAAKARAAQLVLGANDTTTTTADSSTDALEPPSPPPLIDEADVRRRHRHRLAGPRAPTLPTRPAAAPKQTLTKPSAFPFFPEGTHAPDFLAEQLWNFVMSEECKTPNFAEKLNMELRGVQDMTAFEKYFQRYTGAAQTFFGSQRNWREHLHMIWEALPAACRERYAFPTEFETPKAATKPGTRMEQWEACPKHLHHTHDDASVTLAMLMRHPRKPRNVPVRVWAQRLREQQQELRLQRRELRLQQQQQQQRQQLQQQQQQQQQQQRQQQQLQQQLQQHQGNASGVPSVMLRNPSNVLAVGVDGQSMPARLYDTTRLMQESRKAMRQPHSSARPGTSEVKSSSPAPVMAFVAKKSRKNRTRKNNKAAATTTAKPAKMTRMTKMQVHTGDTAVLDYHHHRPRDPSARGHAVDRHAGSVEATAVPQPAVE</sequence>
<feature type="region of interest" description="Disordered" evidence="2">
    <location>
        <begin position="1048"/>
        <end position="1103"/>
    </location>
</feature>
<dbReference type="PANTHER" id="PTHR23211">
    <property type="entry name" value="TRANS-GOLGI NETWORK INTEGRAL MEMBRANE PROTEIN TGN38"/>
    <property type="match status" value="1"/>
</dbReference>
<accession>F2UDR5</accession>
<gene>
    <name evidence="3" type="ORF">PTSG_07002</name>
</gene>
<feature type="region of interest" description="Disordered" evidence="2">
    <location>
        <begin position="1124"/>
        <end position="1156"/>
    </location>
</feature>
<dbReference type="GO" id="GO:0005802">
    <property type="term" value="C:trans-Golgi network"/>
    <property type="evidence" value="ECO:0007669"/>
    <property type="project" value="TreeGrafter"/>
</dbReference>
<dbReference type="InParanoid" id="F2UDR5"/>
<feature type="coiled-coil region" evidence="1">
    <location>
        <begin position="949"/>
        <end position="1010"/>
    </location>
</feature>
<reference evidence="3" key="1">
    <citation type="submission" date="2009-08" db="EMBL/GenBank/DDBJ databases">
        <title>Annotation of Salpingoeca rosetta.</title>
        <authorList>
            <consortium name="The Broad Institute Genome Sequencing Platform"/>
            <person name="Russ C."/>
            <person name="Cuomo C."/>
            <person name="Burger G."/>
            <person name="Gray M.W."/>
            <person name="Holland P.W.H."/>
            <person name="King N."/>
            <person name="Lang F.B.F."/>
            <person name="Roger A.J."/>
            <person name="Ruiz-Trillo I."/>
            <person name="Young S.K."/>
            <person name="Zeng Q."/>
            <person name="Gargeya S."/>
            <person name="Alvarado L."/>
            <person name="Berlin A."/>
            <person name="Chapman S.B."/>
            <person name="Chen Z."/>
            <person name="Freedman E."/>
            <person name="Gellesch M."/>
            <person name="Goldberg J."/>
            <person name="Griggs A."/>
            <person name="Gujja S."/>
            <person name="Heilman E."/>
            <person name="Heiman D."/>
            <person name="Howarth C."/>
            <person name="Mehta T."/>
            <person name="Neiman D."/>
            <person name="Pearson M."/>
            <person name="Roberts A."/>
            <person name="Saif S."/>
            <person name="Shea T."/>
            <person name="Shenoy N."/>
            <person name="Sisk P."/>
            <person name="Stolte C."/>
            <person name="Sykes S."/>
            <person name="White J."/>
            <person name="Yandava C."/>
            <person name="Haas B."/>
            <person name="Nusbaum C."/>
            <person name="Birren B."/>
        </authorList>
    </citation>
    <scope>NUCLEOTIDE SEQUENCE [LARGE SCALE GENOMIC DNA]</scope>
    <source>
        <strain evidence="3">ATCC 50818</strain>
    </source>
</reference>
<feature type="compositionally biased region" description="Polar residues" evidence="2">
    <location>
        <begin position="1056"/>
        <end position="1072"/>
    </location>
</feature>
<feature type="region of interest" description="Disordered" evidence="2">
    <location>
        <begin position="747"/>
        <end position="768"/>
    </location>
</feature>
<feature type="compositionally biased region" description="Basic residues" evidence="2">
    <location>
        <begin position="1081"/>
        <end position="1092"/>
    </location>
</feature>
<feature type="compositionally biased region" description="Pro residues" evidence="2">
    <location>
        <begin position="470"/>
        <end position="484"/>
    </location>
</feature>
<dbReference type="GO" id="GO:0030140">
    <property type="term" value="C:trans-Golgi network transport vesicle"/>
    <property type="evidence" value="ECO:0007669"/>
    <property type="project" value="TreeGrafter"/>
</dbReference>
<keyword evidence="1" id="KW-0175">Coiled coil</keyword>
<feature type="region of interest" description="Disordered" evidence="2">
    <location>
        <begin position="311"/>
        <end position="330"/>
    </location>
</feature>
<organism evidence="4">
    <name type="scientific">Salpingoeca rosetta (strain ATCC 50818 / BSB-021)</name>
    <dbReference type="NCBI Taxonomy" id="946362"/>
    <lineage>
        <taxon>Eukaryota</taxon>
        <taxon>Choanoflagellata</taxon>
        <taxon>Craspedida</taxon>
        <taxon>Salpingoecidae</taxon>
        <taxon>Salpingoeca</taxon>
    </lineage>
</organism>
<proteinExistence type="predicted"/>
<feature type="compositionally biased region" description="Polar residues" evidence="2">
    <location>
        <begin position="268"/>
        <end position="285"/>
    </location>
</feature>
<dbReference type="EMBL" id="GL832970">
    <property type="protein sequence ID" value="EGD74765.1"/>
    <property type="molecule type" value="Genomic_DNA"/>
</dbReference>
<dbReference type="PANTHER" id="PTHR23211:SF0">
    <property type="entry name" value="TRANS-GOLGI NETWORK INTEGRAL MEMBRANE PROTEIN 2"/>
    <property type="match status" value="1"/>
</dbReference>
<name>F2UDR5_SALR5</name>
<dbReference type="KEGG" id="sre:PTSG_07002"/>
<evidence type="ECO:0000313" key="4">
    <source>
        <dbReference type="Proteomes" id="UP000007799"/>
    </source>
</evidence>
<dbReference type="GeneID" id="16072973"/>
<feature type="compositionally biased region" description="Low complexity" evidence="2">
    <location>
        <begin position="1093"/>
        <end position="1103"/>
    </location>
</feature>
<feature type="compositionally biased region" description="Basic and acidic residues" evidence="2">
    <location>
        <begin position="1129"/>
        <end position="1143"/>
    </location>
</feature>
<evidence type="ECO:0000256" key="1">
    <source>
        <dbReference type="SAM" id="Coils"/>
    </source>
</evidence>
<dbReference type="RefSeq" id="XP_004992410.1">
    <property type="nucleotide sequence ID" value="XM_004992353.1"/>
</dbReference>
<evidence type="ECO:0000256" key="2">
    <source>
        <dbReference type="SAM" id="MobiDB-lite"/>
    </source>
</evidence>
<evidence type="ECO:0000313" key="3">
    <source>
        <dbReference type="EMBL" id="EGD74765.1"/>
    </source>
</evidence>
<dbReference type="AlphaFoldDB" id="F2UDR5"/>
<feature type="region of interest" description="Disordered" evidence="2">
    <location>
        <begin position="239"/>
        <end position="296"/>
    </location>
</feature>